<sequence>MTIATGERMYAEDILNLTFFPVGAILIFSGAAYSSASANFRTIWKVCDGTNNTPNLVGRFLRGGTSSDFTTGGGADSRSVTITSANLPAHTHGVGSLAMSALTATELPVSGLAASGFSISGQTISGLQVNTGGGTHSHTISASGTTATTEGGHTHTVSGTTGPDGAHAHDIKTKQDDWNASGGAKGEPSWGSDGGVLSAYKATESAGTHTHDFTGSTSFGEGTHSHSVSVSGTISNDGAHTHTISGGTISGGTITGSITGGTVSGSINAGAISGSTDSAGSGSALTINTLPSYYTVIYIIKIV</sequence>
<accession>A0A388TD64</accession>
<feature type="compositionally biased region" description="Low complexity" evidence="1">
    <location>
        <begin position="136"/>
        <end position="161"/>
    </location>
</feature>
<organism evidence="3 4">
    <name type="scientific">Termititenax aidoneus</name>
    <dbReference type="NCBI Taxonomy" id="2218524"/>
    <lineage>
        <taxon>Bacteria</taxon>
        <taxon>Bacillati</taxon>
        <taxon>Candidatus Margulisiibacteriota</taxon>
        <taxon>Candidatus Termititenacia</taxon>
        <taxon>Candidatus Termititenacales</taxon>
        <taxon>Candidatus Termititenacaceae</taxon>
        <taxon>Candidatus Termititenax</taxon>
    </lineage>
</organism>
<protein>
    <submittedName>
        <fullName evidence="3">Phage tail fiber protein</fullName>
    </submittedName>
</protein>
<reference evidence="3 4" key="1">
    <citation type="journal article" date="2019" name="ISME J.">
        <title>Genome analyses of uncultured TG2/ZB3 bacteria in 'Margulisbacteria' specifically attached to ectosymbiotic spirochetes of protists in the termite gut.</title>
        <authorList>
            <person name="Utami Y.D."/>
            <person name="Kuwahara H."/>
            <person name="Igai K."/>
            <person name="Murakami T."/>
            <person name="Sugaya K."/>
            <person name="Morikawa T."/>
            <person name="Nagura Y."/>
            <person name="Yuki M."/>
            <person name="Deevong P."/>
            <person name="Inoue T."/>
            <person name="Kihara K."/>
            <person name="Lo N."/>
            <person name="Yamada A."/>
            <person name="Ohkuma M."/>
            <person name="Hongoh Y."/>
        </authorList>
    </citation>
    <scope>NUCLEOTIDE SEQUENCE [LARGE SCALE GENOMIC DNA]</scope>
    <source>
        <strain evidence="3">NkOx7-01</strain>
    </source>
</reference>
<evidence type="ECO:0000256" key="2">
    <source>
        <dbReference type="SAM" id="Phobius"/>
    </source>
</evidence>
<evidence type="ECO:0000256" key="1">
    <source>
        <dbReference type="SAM" id="MobiDB-lite"/>
    </source>
</evidence>
<evidence type="ECO:0000313" key="4">
    <source>
        <dbReference type="Proteomes" id="UP000269352"/>
    </source>
</evidence>
<evidence type="ECO:0000313" key="3">
    <source>
        <dbReference type="EMBL" id="GBR74611.1"/>
    </source>
</evidence>
<dbReference type="EMBL" id="BGZN01000059">
    <property type="protein sequence ID" value="GBR74611.1"/>
    <property type="molecule type" value="Genomic_DNA"/>
</dbReference>
<feature type="transmembrane region" description="Helical" evidence="2">
    <location>
        <begin position="14"/>
        <end position="33"/>
    </location>
</feature>
<keyword evidence="2" id="KW-0472">Membrane</keyword>
<keyword evidence="2" id="KW-0812">Transmembrane</keyword>
<feature type="compositionally biased region" description="Polar residues" evidence="1">
    <location>
        <begin position="205"/>
        <end position="231"/>
    </location>
</feature>
<feature type="region of interest" description="Disordered" evidence="1">
    <location>
        <begin position="131"/>
        <end position="231"/>
    </location>
</feature>
<keyword evidence="4" id="KW-1185">Reference proteome</keyword>
<gene>
    <name evidence="3" type="ORF">NO1_1756</name>
</gene>
<dbReference type="SUPFAM" id="SSF88874">
    <property type="entry name" value="Receptor-binding domain of short tail fibre protein gp12"/>
    <property type="match status" value="2"/>
</dbReference>
<comment type="caution">
    <text evidence="3">The sequence shown here is derived from an EMBL/GenBank/DDBJ whole genome shotgun (WGS) entry which is preliminary data.</text>
</comment>
<keyword evidence="2" id="KW-1133">Transmembrane helix</keyword>
<proteinExistence type="predicted"/>
<name>A0A388TD64_TERA1</name>
<dbReference type="AlphaFoldDB" id="A0A388TD64"/>
<feature type="compositionally biased region" description="Basic and acidic residues" evidence="1">
    <location>
        <begin position="166"/>
        <end position="177"/>
    </location>
</feature>
<dbReference type="Proteomes" id="UP000269352">
    <property type="component" value="Unassembled WGS sequence"/>
</dbReference>